<dbReference type="GO" id="GO:0030261">
    <property type="term" value="P:chromosome condensation"/>
    <property type="evidence" value="ECO:0007669"/>
    <property type="project" value="InterPro"/>
</dbReference>
<evidence type="ECO:0000256" key="4">
    <source>
        <dbReference type="ARBA" id="ARBA00022840"/>
    </source>
</evidence>
<evidence type="ECO:0000313" key="10">
    <source>
        <dbReference type="EMBL" id="GGG12612.1"/>
    </source>
</evidence>
<dbReference type="GO" id="GO:0005524">
    <property type="term" value="F:ATP binding"/>
    <property type="evidence" value="ECO:0007669"/>
    <property type="project" value="UniProtKB-UniRule"/>
</dbReference>
<evidence type="ECO:0000256" key="3">
    <source>
        <dbReference type="ARBA" id="ARBA00022741"/>
    </source>
</evidence>
<reference evidence="10" key="2">
    <citation type="submission" date="2020-09" db="EMBL/GenBank/DDBJ databases">
        <authorList>
            <person name="Sun Q."/>
            <person name="Zhou Y."/>
        </authorList>
    </citation>
    <scope>NUCLEOTIDE SEQUENCE</scope>
    <source>
        <strain evidence="10">CGMCC 1.12987</strain>
    </source>
</reference>
<feature type="region of interest" description="Disordered" evidence="8">
    <location>
        <begin position="744"/>
        <end position="771"/>
    </location>
</feature>
<dbReference type="GO" id="GO:0005694">
    <property type="term" value="C:chromosome"/>
    <property type="evidence" value="ECO:0007669"/>
    <property type="project" value="InterPro"/>
</dbReference>
<evidence type="ECO:0000256" key="1">
    <source>
        <dbReference type="ARBA" id="ARBA00004496"/>
    </source>
</evidence>
<reference evidence="10" key="1">
    <citation type="journal article" date="2014" name="Int. J. Syst. Evol. Microbiol.">
        <title>Complete genome sequence of Corynebacterium casei LMG S-19264T (=DSM 44701T), isolated from a smear-ripened cheese.</title>
        <authorList>
            <consortium name="US DOE Joint Genome Institute (JGI-PGF)"/>
            <person name="Walter F."/>
            <person name="Albersmeier A."/>
            <person name="Kalinowski J."/>
            <person name="Ruckert C."/>
        </authorList>
    </citation>
    <scope>NUCLEOTIDE SEQUENCE</scope>
    <source>
        <strain evidence="10">CGMCC 1.12987</strain>
    </source>
</reference>
<dbReference type="GO" id="GO:0016887">
    <property type="term" value="F:ATP hydrolysis activity"/>
    <property type="evidence" value="ECO:0007669"/>
    <property type="project" value="InterPro"/>
</dbReference>
<dbReference type="SUPFAM" id="SSF75553">
    <property type="entry name" value="Smc hinge domain"/>
    <property type="match status" value="1"/>
</dbReference>
<dbReference type="GO" id="GO:0006260">
    <property type="term" value="P:DNA replication"/>
    <property type="evidence" value="ECO:0007669"/>
    <property type="project" value="UniProtKB-UniRule"/>
</dbReference>
<feature type="coiled-coil region" evidence="7">
    <location>
        <begin position="269"/>
        <end position="366"/>
    </location>
</feature>
<dbReference type="RefSeq" id="WP_188532071.1">
    <property type="nucleotide sequence ID" value="NZ_BMGR01000010.1"/>
</dbReference>
<keyword evidence="6 7" id="KW-0238">DNA-binding</keyword>
<dbReference type="FunFam" id="3.40.50.300:FF:000901">
    <property type="entry name" value="Chromosome partition protein Smc"/>
    <property type="match status" value="1"/>
</dbReference>
<dbReference type="HAMAP" id="MF_01894">
    <property type="entry name" value="Smc_prok"/>
    <property type="match status" value="1"/>
</dbReference>
<sequence>MFLKRIELSGFKSFADRTELEFVRGITAVVGPNGSGKSNISDSIRWVLGEQSAKSLRGGKMEDIIFAGSDARKAVNYGEVSLTLDNTEQTLPLDFNEVTVTRRVHRSGESEYLINKQSCRLKDITELFMDTGIGKEAYSIIGQGRIEEILSTRSEDRRGIFEEASGIVKYKSRKREAQKKLDETEQNLLRIHDLVSELEDQVEPLREQSEKAIHYKELREQLKTKEISMYVHQIEQVHSSWTDSTAKLAKLQEEQLLLASVVSKHDAHLEKDRMLLRDLEAALDQLHESMLQYSEEYEKCEGYGEVLKERKRNLEQNHKQLEETITAQNERIAGLASEEAEFRGKAVVLEADLAALQARLSEEQANLLGVAGEMGSDSEESLKGELLDVLSSMAQARNEIRYAEQQQESVQRRMERLGDEESKWREQLGKLEARRGTLQKKLNETLSDLEKVRTSYIEENEKTLALQKLLEEASTTSRKWEQKQDALVSRRDTMKEMQNDLDGFMQGVREVLKASRRQSGGLSGVHGAVAELMRVPEKIEVAVETALGGALQHVVMGDERSAREAIAFLKQRQLGRATFLPLDVIKGRYIPESDKRTIQELDGFVGVAAELVSCDETYKAIINNLLGNVLIASTLEQANRIASRCQYRYRVVTLEGDVVNAGGSMTGGSLQKKGANLLGRTRQIEQLDQEIKETAQQLVKLKDRIDDVRKELSIRNQNIEELRERSERLRIEEQQVRAELQQMEHESRNLEEQRQLFEEDRSGHSAEQRDLAAAAAAAEARLVQLTEQEARLQSAIKLAEDRRKASESAKEELQGQLTDLKIMVAKTEQEKHSYEDQAARVRSDINRAKQELAGMRTLLTQQEEEIKGHGEESVKQVEDLNHYRLKKQKCAEQTDFKRSERAEMIRQLELGESETKEQRAQLRQVEEQMRQTEIAVNRLDVELDNVLRKLSEEYELSFELAKERYPVPEDVAGTQNEVRDLKRRITMLGDVNLGAIEEYERVKERYEFLSEQKNDLIEAKTTLYQVIREMDDEMSKRFKTTFDAIRSHFVVVFAKLFGGGRADLIMVEPDRVLDTGIDIVAQPPGKKLQNLQLLSGGERALTAIALLFAILQVKPVPFCVLDEVEAALDEANVARFAQYLREFSELTQFIVVTHRKGTMEEADVLYGVTMEEGGVSKLVSVRLEDEEAVSA</sequence>
<organism evidence="10 11">
    <name type="scientific">Paenibacillus abyssi</name>
    <dbReference type="NCBI Taxonomy" id="1340531"/>
    <lineage>
        <taxon>Bacteria</taxon>
        <taxon>Bacillati</taxon>
        <taxon>Bacillota</taxon>
        <taxon>Bacilli</taxon>
        <taxon>Bacillales</taxon>
        <taxon>Paenibacillaceae</taxon>
        <taxon>Paenibacillus</taxon>
    </lineage>
</organism>
<feature type="coiled-coil region" evidence="7">
    <location>
        <begin position="167"/>
        <end position="225"/>
    </location>
</feature>
<feature type="binding site" evidence="7">
    <location>
        <begin position="32"/>
        <end position="39"/>
    </location>
    <ligand>
        <name>ATP</name>
        <dbReference type="ChEBI" id="CHEBI:30616"/>
    </ligand>
</feature>
<dbReference type="Proteomes" id="UP000644756">
    <property type="component" value="Unassembled WGS sequence"/>
</dbReference>
<keyword evidence="5 7" id="KW-0175">Coiled coil</keyword>
<name>A0A917D8F1_9BACL</name>
<dbReference type="InterPro" id="IPR036277">
    <property type="entry name" value="SMC_hinge_sf"/>
</dbReference>
<evidence type="ECO:0000256" key="6">
    <source>
        <dbReference type="ARBA" id="ARBA00023125"/>
    </source>
</evidence>
<evidence type="ECO:0000256" key="2">
    <source>
        <dbReference type="ARBA" id="ARBA00022490"/>
    </source>
</evidence>
<dbReference type="Pfam" id="PF02463">
    <property type="entry name" value="SMC_N"/>
    <property type="match status" value="1"/>
</dbReference>
<dbReference type="SMART" id="SM00968">
    <property type="entry name" value="SMC_hinge"/>
    <property type="match status" value="1"/>
</dbReference>
<dbReference type="GO" id="GO:0007059">
    <property type="term" value="P:chromosome segregation"/>
    <property type="evidence" value="ECO:0007669"/>
    <property type="project" value="UniProtKB-UniRule"/>
</dbReference>
<dbReference type="InterPro" id="IPR011890">
    <property type="entry name" value="SMC_prok"/>
</dbReference>
<dbReference type="InterPro" id="IPR010935">
    <property type="entry name" value="SMC_hinge"/>
</dbReference>
<evidence type="ECO:0000256" key="5">
    <source>
        <dbReference type="ARBA" id="ARBA00023054"/>
    </source>
</evidence>
<dbReference type="NCBIfam" id="TIGR02168">
    <property type="entry name" value="SMC_prok_B"/>
    <property type="match status" value="1"/>
</dbReference>
<dbReference type="Pfam" id="PF06470">
    <property type="entry name" value="SMC_hinge"/>
    <property type="match status" value="1"/>
</dbReference>
<comment type="subcellular location">
    <subcellularLocation>
        <location evidence="1 7">Cytoplasm</location>
    </subcellularLocation>
</comment>
<feature type="coiled-coil region" evidence="7">
    <location>
        <begin position="393"/>
        <end position="434"/>
    </location>
</feature>
<feature type="domain" description="SMC hinge" evidence="9">
    <location>
        <begin position="523"/>
        <end position="642"/>
    </location>
</feature>
<dbReference type="GO" id="GO:0005737">
    <property type="term" value="C:cytoplasm"/>
    <property type="evidence" value="ECO:0007669"/>
    <property type="project" value="UniProtKB-SubCell"/>
</dbReference>
<proteinExistence type="inferred from homology"/>
<evidence type="ECO:0000256" key="8">
    <source>
        <dbReference type="SAM" id="MobiDB-lite"/>
    </source>
</evidence>
<comment type="subunit">
    <text evidence="7">Homodimer.</text>
</comment>
<comment type="similarity">
    <text evidence="7">Belongs to the SMC family.</text>
</comment>
<dbReference type="CDD" id="cd03278">
    <property type="entry name" value="ABC_SMC_barmotin"/>
    <property type="match status" value="2"/>
</dbReference>
<dbReference type="InterPro" id="IPR024704">
    <property type="entry name" value="SMC"/>
</dbReference>
<feature type="coiled-coil region" evidence="7">
    <location>
        <begin position="992"/>
        <end position="1019"/>
    </location>
</feature>
<evidence type="ECO:0000313" key="11">
    <source>
        <dbReference type="Proteomes" id="UP000644756"/>
    </source>
</evidence>
<comment type="function">
    <text evidence="7">Required for chromosome condensation and partitioning.</text>
</comment>
<keyword evidence="2 7" id="KW-0963">Cytoplasm</keyword>
<dbReference type="EMBL" id="BMGR01000010">
    <property type="protein sequence ID" value="GGG12612.1"/>
    <property type="molecule type" value="Genomic_DNA"/>
</dbReference>
<keyword evidence="3 7" id="KW-0547">Nucleotide-binding</keyword>
<dbReference type="PANTHER" id="PTHR43977">
    <property type="entry name" value="STRUCTURAL MAINTENANCE OF CHROMOSOMES PROTEIN 3"/>
    <property type="match status" value="1"/>
</dbReference>
<dbReference type="FunFam" id="3.40.50.300:FF:000984">
    <property type="entry name" value="Chromosome partition protein Smc"/>
    <property type="match status" value="1"/>
</dbReference>
<dbReference type="InterPro" id="IPR027417">
    <property type="entry name" value="P-loop_NTPase"/>
</dbReference>
<evidence type="ECO:0000256" key="7">
    <source>
        <dbReference type="HAMAP-Rule" id="MF_01894"/>
    </source>
</evidence>
<feature type="compositionally biased region" description="Basic and acidic residues" evidence="8">
    <location>
        <begin position="744"/>
        <end position="770"/>
    </location>
</feature>
<accession>A0A917D8F1</accession>
<keyword evidence="11" id="KW-1185">Reference proteome</keyword>
<protein>
    <recommendedName>
        <fullName evidence="7">Chromosome partition protein Smc</fullName>
    </recommendedName>
</protein>
<dbReference type="Gene3D" id="3.30.70.1620">
    <property type="match status" value="1"/>
</dbReference>
<dbReference type="Gene3D" id="3.40.50.300">
    <property type="entry name" value="P-loop containing nucleotide triphosphate hydrolases"/>
    <property type="match status" value="2"/>
</dbReference>
<dbReference type="SUPFAM" id="SSF52540">
    <property type="entry name" value="P-loop containing nucleoside triphosphate hydrolases"/>
    <property type="match status" value="1"/>
</dbReference>
<dbReference type="InterPro" id="IPR003395">
    <property type="entry name" value="RecF/RecN/SMC_N"/>
</dbReference>
<comment type="caution">
    <text evidence="10">The sequence shown here is derived from an EMBL/GenBank/DDBJ whole genome shotgun (WGS) entry which is preliminary data.</text>
</comment>
<keyword evidence="4 7" id="KW-0067">ATP-binding</keyword>
<comment type="domain">
    <text evidence="7">Contains large globular domains required for ATP hydrolysis at each terminus and a third globular domain forming a flexible hinge near the middle of the molecule. These domains are separated by coiled-coil structures.</text>
</comment>
<dbReference type="PIRSF" id="PIRSF005719">
    <property type="entry name" value="SMC"/>
    <property type="match status" value="1"/>
</dbReference>
<gene>
    <name evidence="7 10" type="primary">smc</name>
    <name evidence="10" type="ORF">GCM10010916_31920</name>
</gene>
<dbReference type="GO" id="GO:0007062">
    <property type="term" value="P:sister chromatid cohesion"/>
    <property type="evidence" value="ECO:0007669"/>
    <property type="project" value="InterPro"/>
</dbReference>
<dbReference type="AlphaFoldDB" id="A0A917D8F1"/>
<dbReference type="Gene3D" id="1.20.1060.20">
    <property type="match status" value="1"/>
</dbReference>
<dbReference type="GO" id="GO:0003677">
    <property type="term" value="F:DNA binding"/>
    <property type="evidence" value="ECO:0007669"/>
    <property type="project" value="UniProtKB-UniRule"/>
</dbReference>
<evidence type="ECO:0000259" key="9">
    <source>
        <dbReference type="SMART" id="SM00968"/>
    </source>
</evidence>
<feature type="coiled-coil region" evidence="7">
    <location>
        <begin position="908"/>
        <end position="949"/>
    </location>
</feature>